<evidence type="ECO:0000313" key="1">
    <source>
        <dbReference type="EMBL" id="KAH6939974.1"/>
    </source>
</evidence>
<dbReference type="Proteomes" id="UP000821845">
    <property type="component" value="Chromosome 2"/>
</dbReference>
<sequence>MVAKATSRCPPRRRAVTDARRCTGGGRAPGFSGRVLEVTGTTQVAGLQVGLPYQEVSTLPENLGDGASEFVIMYRTDSRKGTLSIKVMVLGATMTLSPHTEAVIHTVAKGFKVKDRNHERWRSGPRSSSGRRAARLFTRQQPRDLPVRKTVKHR</sequence>
<gene>
    <name evidence="1" type="ORF">HPB50_023004</name>
</gene>
<reference evidence="1" key="1">
    <citation type="submission" date="2020-05" db="EMBL/GenBank/DDBJ databases">
        <title>Large-scale comparative analyses of tick genomes elucidate their genetic diversity and vector capacities.</title>
        <authorList>
            <person name="Jia N."/>
            <person name="Wang J."/>
            <person name="Shi W."/>
            <person name="Du L."/>
            <person name="Sun Y."/>
            <person name="Zhan W."/>
            <person name="Jiang J."/>
            <person name="Wang Q."/>
            <person name="Zhang B."/>
            <person name="Ji P."/>
            <person name="Sakyi L.B."/>
            <person name="Cui X."/>
            <person name="Yuan T."/>
            <person name="Jiang B."/>
            <person name="Yang W."/>
            <person name="Lam T.T.-Y."/>
            <person name="Chang Q."/>
            <person name="Ding S."/>
            <person name="Wang X."/>
            <person name="Zhu J."/>
            <person name="Ruan X."/>
            <person name="Zhao L."/>
            <person name="Wei J."/>
            <person name="Que T."/>
            <person name="Du C."/>
            <person name="Cheng J."/>
            <person name="Dai P."/>
            <person name="Han X."/>
            <person name="Huang E."/>
            <person name="Gao Y."/>
            <person name="Liu J."/>
            <person name="Shao H."/>
            <person name="Ye R."/>
            <person name="Li L."/>
            <person name="Wei W."/>
            <person name="Wang X."/>
            <person name="Wang C."/>
            <person name="Yang T."/>
            <person name="Huo Q."/>
            <person name="Li W."/>
            <person name="Guo W."/>
            <person name="Chen H."/>
            <person name="Zhou L."/>
            <person name="Ni X."/>
            <person name="Tian J."/>
            <person name="Zhou Y."/>
            <person name="Sheng Y."/>
            <person name="Liu T."/>
            <person name="Pan Y."/>
            <person name="Xia L."/>
            <person name="Li J."/>
            <person name="Zhao F."/>
            <person name="Cao W."/>
        </authorList>
    </citation>
    <scope>NUCLEOTIDE SEQUENCE</scope>
    <source>
        <strain evidence="1">Hyas-2018</strain>
    </source>
</reference>
<name>A0ACB7T1C3_HYAAI</name>
<evidence type="ECO:0000313" key="2">
    <source>
        <dbReference type="Proteomes" id="UP000821845"/>
    </source>
</evidence>
<protein>
    <submittedName>
        <fullName evidence="1">Uncharacterized protein</fullName>
    </submittedName>
</protein>
<proteinExistence type="predicted"/>
<dbReference type="EMBL" id="CM023482">
    <property type="protein sequence ID" value="KAH6939974.1"/>
    <property type="molecule type" value="Genomic_DNA"/>
</dbReference>
<organism evidence="1 2">
    <name type="scientific">Hyalomma asiaticum</name>
    <name type="common">Tick</name>
    <dbReference type="NCBI Taxonomy" id="266040"/>
    <lineage>
        <taxon>Eukaryota</taxon>
        <taxon>Metazoa</taxon>
        <taxon>Ecdysozoa</taxon>
        <taxon>Arthropoda</taxon>
        <taxon>Chelicerata</taxon>
        <taxon>Arachnida</taxon>
        <taxon>Acari</taxon>
        <taxon>Parasitiformes</taxon>
        <taxon>Ixodida</taxon>
        <taxon>Ixodoidea</taxon>
        <taxon>Ixodidae</taxon>
        <taxon>Hyalomminae</taxon>
        <taxon>Hyalomma</taxon>
    </lineage>
</organism>
<comment type="caution">
    <text evidence="1">The sequence shown here is derived from an EMBL/GenBank/DDBJ whole genome shotgun (WGS) entry which is preliminary data.</text>
</comment>
<keyword evidence="2" id="KW-1185">Reference proteome</keyword>
<accession>A0ACB7T1C3</accession>